<reference evidence="7" key="1">
    <citation type="submission" date="2020-09" db="EMBL/GenBank/DDBJ databases">
        <title>New species isolated from human feces.</title>
        <authorList>
            <person name="Kitahara M."/>
            <person name="Shigeno Y."/>
            <person name="Shime M."/>
            <person name="Matsumoto Y."/>
            <person name="Nakamura S."/>
            <person name="Motooka D."/>
            <person name="Fukuoka S."/>
            <person name="Nishikawa H."/>
            <person name="Benno Y."/>
        </authorList>
    </citation>
    <scope>NUCLEOTIDE SEQUENCE</scope>
    <source>
        <strain evidence="7">MM35</strain>
        <plasmid evidence="7">pMM35_01</plasmid>
    </source>
</reference>
<dbReference type="AlphaFoldDB" id="A0A810PWB2"/>
<dbReference type="GO" id="GO:0004222">
    <property type="term" value="F:metalloendopeptidase activity"/>
    <property type="evidence" value="ECO:0007669"/>
    <property type="project" value="TreeGrafter"/>
</dbReference>
<evidence type="ECO:0000313" key="8">
    <source>
        <dbReference type="Proteomes" id="UP000681343"/>
    </source>
</evidence>
<dbReference type="PANTHER" id="PTHR21666:SF270">
    <property type="entry name" value="MUREIN HYDROLASE ACTIVATOR ENVC"/>
    <property type="match status" value="1"/>
</dbReference>
<dbReference type="KEGG" id="vfa:MM35RIKEN_21620"/>
<sequence>MFSRKRALSLLCAACMAASLLCMAKPVPTYASSLSDQLQEARDAQAELEKQIEAIQSDKSKALEEKALLDRQNDKLRSEISLLQQQSDETQTRITELTQKEQEQYELFCRQVREEEERGTVSYWSVLFKASSFTDLLARMDFVNEVMDYDRQVISDLQTTRRQLTEDKAALEQQKSEMESSQTKLQQQVDAASTLIREYEETEAGHQAMLDEAAEDEARIQALIRQQQSGGSSGGSGSSGSNSGVDGYIWPTNNTRVVTSPYGERWCPFHGYESHNGADIDAARGSAVLAAKSGRVIQAGWNGGYGISVMIAHDDGITTLYGHMDGCSVSVGQTVSQGETIGICGNTGNSSGAHIHYTMYKNGGTIDPLPYLPGYIAWDW</sequence>
<feature type="signal peptide" evidence="4">
    <location>
        <begin position="1"/>
        <end position="24"/>
    </location>
</feature>
<keyword evidence="8" id="KW-1185">Reference proteome</keyword>
<dbReference type="CDD" id="cd12797">
    <property type="entry name" value="M23_peptidase"/>
    <property type="match status" value="1"/>
</dbReference>
<accession>A0A810PWB2</accession>
<dbReference type="Pfam" id="PF01551">
    <property type="entry name" value="Peptidase_M23"/>
    <property type="match status" value="1"/>
</dbReference>
<feature type="region of interest" description="Disordered" evidence="3">
    <location>
        <begin position="225"/>
        <end position="248"/>
    </location>
</feature>
<evidence type="ECO:0000259" key="6">
    <source>
        <dbReference type="Pfam" id="PF24568"/>
    </source>
</evidence>
<keyword evidence="2" id="KW-0175">Coiled coil</keyword>
<geneLocation type="plasmid" evidence="7 8">
    <name>pMM35_01</name>
</geneLocation>
<evidence type="ECO:0000259" key="5">
    <source>
        <dbReference type="Pfam" id="PF01551"/>
    </source>
</evidence>
<feature type="coiled-coil region" evidence="2">
    <location>
        <begin position="31"/>
        <end position="100"/>
    </location>
</feature>
<proteinExistence type="predicted"/>
<feature type="domain" description="Peptidoglycan hydrolase PcsB coiled-coil" evidence="6">
    <location>
        <begin position="94"/>
        <end position="166"/>
    </location>
</feature>
<dbReference type="InterPro" id="IPR050570">
    <property type="entry name" value="Cell_wall_metabolism_enzyme"/>
</dbReference>
<protein>
    <submittedName>
        <fullName evidence="7">Metalloendopeptidase</fullName>
    </submittedName>
</protein>
<dbReference type="SUPFAM" id="SSF51261">
    <property type="entry name" value="Duplicated hybrid motif"/>
    <property type="match status" value="1"/>
</dbReference>
<dbReference type="Pfam" id="PF24568">
    <property type="entry name" value="CC_PcsB"/>
    <property type="match status" value="1"/>
</dbReference>
<evidence type="ECO:0000256" key="4">
    <source>
        <dbReference type="SAM" id="SignalP"/>
    </source>
</evidence>
<evidence type="ECO:0000313" key="7">
    <source>
        <dbReference type="EMBL" id="BCK79970.1"/>
    </source>
</evidence>
<dbReference type="EMBL" id="AP023416">
    <property type="protein sequence ID" value="BCK79970.1"/>
    <property type="molecule type" value="Genomic_DNA"/>
</dbReference>
<dbReference type="InterPro" id="IPR011055">
    <property type="entry name" value="Dup_hybrid_motif"/>
</dbReference>
<dbReference type="InterPro" id="IPR057309">
    <property type="entry name" value="PcsB_CC"/>
</dbReference>
<dbReference type="Proteomes" id="UP000681343">
    <property type="component" value="Plasmid pMM35_01"/>
</dbReference>
<dbReference type="Gene3D" id="6.10.250.3150">
    <property type="match status" value="1"/>
</dbReference>
<evidence type="ECO:0000256" key="1">
    <source>
        <dbReference type="ARBA" id="ARBA00022729"/>
    </source>
</evidence>
<keyword evidence="7" id="KW-0614">Plasmid</keyword>
<organism evidence="7 8">
    <name type="scientific">Vescimonas fastidiosa</name>
    <dbReference type="NCBI Taxonomy" id="2714353"/>
    <lineage>
        <taxon>Bacteria</taxon>
        <taxon>Bacillati</taxon>
        <taxon>Bacillota</taxon>
        <taxon>Clostridia</taxon>
        <taxon>Eubacteriales</taxon>
        <taxon>Oscillospiraceae</taxon>
        <taxon>Vescimonas</taxon>
    </lineage>
</organism>
<dbReference type="PANTHER" id="PTHR21666">
    <property type="entry name" value="PEPTIDASE-RELATED"/>
    <property type="match status" value="1"/>
</dbReference>
<dbReference type="Gene3D" id="2.70.70.10">
    <property type="entry name" value="Glucose Permease (Domain IIA)"/>
    <property type="match status" value="1"/>
</dbReference>
<evidence type="ECO:0000256" key="2">
    <source>
        <dbReference type="SAM" id="Coils"/>
    </source>
</evidence>
<feature type="chain" id="PRO_5039533120" evidence="4">
    <location>
        <begin position="25"/>
        <end position="380"/>
    </location>
</feature>
<feature type="domain" description="M23ase beta-sheet core" evidence="5">
    <location>
        <begin position="274"/>
        <end position="368"/>
    </location>
</feature>
<dbReference type="InterPro" id="IPR016047">
    <property type="entry name" value="M23ase_b-sheet_dom"/>
</dbReference>
<dbReference type="RefSeq" id="WP_212821784.1">
    <property type="nucleotide sequence ID" value="NZ_AP023416.1"/>
</dbReference>
<gene>
    <name evidence="7" type="ORF">MM35RIKEN_21620</name>
</gene>
<evidence type="ECO:0000256" key="3">
    <source>
        <dbReference type="SAM" id="MobiDB-lite"/>
    </source>
</evidence>
<name>A0A810PWB2_9FIRM</name>
<keyword evidence="1 4" id="KW-0732">Signal</keyword>